<accession>A0A0B2WTD1</accession>
<dbReference type="OrthoDB" id="5342184at2759"/>
<dbReference type="Pfam" id="PF12138">
    <property type="entry name" value="Spherulin4"/>
    <property type="match status" value="1"/>
</dbReference>
<reference evidence="1 2" key="1">
    <citation type="journal article" date="2014" name="Proc. Natl. Acad. Sci. U.S.A.">
        <title>Trajectory and genomic determinants of fungal-pathogen speciation and host adaptation.</title>
        <authorList>
            <person name="Hu X."/>
            <person name="Xiao G."/>
            <person name="Zheng P."/>
            <person name="Shang Y."/>
            <person name="Su Y."/>
            <person name="Zhang X."/>
            <person name="Liu X."/>
            <person name="Zhan S."/>
            <person name="St Leger R.J."/>
            <person name="Wang C."/>
        </authorList>
    </citation>
    <scope>NUCLEOTIDE SEQUENCE [LARGE SCALE GENOMIC DNA]</scope>
    <source>
        <strain evidence="1 2">ARSEF 1941</strain>
    </source>
</reference>
<gene>
    <name evidence="1" type="ORF">MAM_05806</name>
</gene>
<dbReference type="GeneID" id="63740261"/>
<comment type="caution">
    <text evidence="1">The sequence shown here is derived from an EMBL/GenBank/DDBJ whole genome shotgun (WGS) entry which is preliminary data.</text>
</comment>
<dbReference type="PANTHER" id="PTHR35040:SF9">
    <property type="entry name" value="4-LIKE CELL SURFACE PROTEIN, PUTATIVE (AFU_ORTHOLOGUE AFUA_4G14080)-RELATED"/>
    <property type="match status" value="1"/>
</dbReference>
<evidence type="ECO:0000313" key="1">
    <source>
        <dbReference type="EMBL" id="KHN96220.1"/>
    </source>
</evidence>
<dbReference type="HOGENOM" id="CLU_060605_3_0_1"/>
<name>A0A0B2WTD1_METAS</name>
<dbReference type="Proteomes" id="UP000030816">
    <property type="component" value="Unassembled WGS sequence"/>
</dbReference>
<organism evidence="1 2">
    <name type="scientific">Metarhizium album (strain ARSEF 1941)</name>
    <dbReference type="NCBI Taxonomy" id="1081103"/>
    <lineage>
        <taxon>Eukaryota</taxon>
        <taxon>Fungi</taxon>
        <taxon>Dikarya</taxon>
        <taxon>Ascomycota</taxon>
        <taxon>Pezizomycotina</taxon>
        <taxon>Sordariomycetes</taxon>
        <taxon>Hypocreomycetidae</taxon>
        <taxon>Hypocreales</taxon>
        <taxon>Clavicipitaceae</taxon>
        <taxon>Metarhizium</taxon>
    </lineage>
</organism>
<sequence>MRPLLTSALATTASATGLIFPLYIYPAATWDDGAANWAPALNAAASNPSLSWLAVVNPHNGPGDTLQPGNNDINYIQGMTKLNSHPNVRPIGYVRTNYAQFSPVQVKQHVAAWKGWDAYSASNISVQGIFFDESAPNAAYMRDIVGYTRGVFGRPVTVTCNFGKAVADEFYDICDVVVAFESCLNCSGLPQYKDAETIRANIPASRLGKAAVILNYFEGRAFDGSLADAALVHRYLQTARDTGLAWAYFCSKDYNDMLAWPATIWENVVGLS</sequence>
<dbReference type="RefSeq" id="XP_040677286.1">
    <property type="nucleotide sequence ID" value="XM_040824604.1"/>
</dbReference>
<evidence type="ECO:0000313" key="2">
    <source>
        <dbReference type="Proteomes" id="UP000030816"/>
    </source>
</evidence>
<dbReference type="AlphaFoldDB" id="A0A0B2WTD1"/>
<protein>
    <submittedName>
        <fullName evidence="1">Spherulation-specific family 4</fullName>
    </submittedName>
</protein>
<dbReference type="PANTHER" id="PTHR35040">
    <property type="match status" value="1"/>
</dbReference>
<dbReference type="InterPro" id="IPR021986">
    <property type="entry name" value="Spherulin4"/>
</dbReference>
<keyword evidence="2" id="KW-1185">Reference proteome</keyword>
<dbReference type="EMBL" id="AZHE01000016">
    <property type="protein sequence ID" value="KHN96220.1"/>
    <property type="molecule type" value="Genomic_DNA"/>
</dbReference>
<proteinExistence type="predicted"/>